<dbReference type="InterPro" id="IPR006773">
    <property type="entry name" value="Rpn13/ADRM1"/>
</dbReference>
<dbReference type="AlphaFoldDB" id="Q4UE44"/>
<organism evidence="7 8">
    <name type="scientific">Theileria annulata</name>
    <dbReference type="NCBI Taxonomy" id="5874"/>
    <lineage>
        <taxon>Eukaryota</taxon>
        <taxon>Sar</taxon>
        <taxon>Alveolata</taxon>
        <taxon>Apicomplexa</taxon>
        <taxon>Aconoidasida</taxon>
        <taxon>Piroplasmida</taxon>
        <taxon>Theileriidae</taxon>
        <taxon>Theileria</taxon>
    </lineage>
</organism>
<keyword evidence="5" id="KW-0539">Nucleus</keyword>
<dbReference type="GO" id="GO:0008541">
    <property type="term" value="C:proteasome regulatory particle, lid subcomplex"/>
    <property type="evidence" value="ECO:0007669"/>
    <property type="project" value="TreeGrafter"/>
</dbReference>
<accession>Q4UE44</accession>
<dbReference type="InterPro" id="IPR044868">
    <property type="entry name" value="Rpn13/ADRM1_Pru"/>
</dbReference>
<dbReference type="GO" id="GO:0005737">
    <property type="term" value="C:cytoplasm"/>
    <property type="evidence" value="ECO:0007669"/>
    <property type="project" value="UniProtKB-SubCell"/>
</dbReference>
<dbReference type="EMBL" id="CR940348">
    <property type="protein sequence ID" value="CAI74645.1"/>
    <property type="molecule type" value="Genomic_DNA"/>
</dbReference>
<dbReference type="GO" id="GO:0070628">
    <property type="term" value="F:proteasome binding"/>
    <property type="evidence" value="ECO:0007669"/>
    <property type="project" value="TreeGrafter"/>
</dbReference>
<dbReference type="Gene3D" id="2.30.29.70">
    <property type="entry name" value="Proteasomal ubiquitin receptor Rpn13/ADRM1"/>
    <property type="match status" value="1"/>
</dbReference>
<dbReference type="OMA" id="YWMQETS"/>
<reference evidence="7 8" key="1">
    <citation type="journal article" date="2005" name="Science">
        <title>Genome of the host-cell transforming parasite Theileria annulata compared with T. parva.</title>
        <authorList>
            <person name="Pain A."/>
            <person name="Renauld H."/>
            <person name="Berriman M."/>
            <person name="Murphy L."/>
            <person name="Yeats C.A."/>
            <person name="Weir W."/>
            <person name="Kerhornou A."/>
            <person name="Aslett M."/>
            <person name="Bishop R."/>
            <person name="Bouchier C."/>
            <person name="Cochet M."/>
            <person name="Coulson R.M.R."/>
            <person name="Cronin A."/>
            <person name="de Villiers E.P."/>
            <person name="Fraser A."/>
            <person name="Fosker N."/>
            <person name="Gardner M."/>
            <person name="Goble A."/>
            <person name="Griffiths-Jones S."/>
            <person name="Harris D.E."/>
            <person name="Katzer F."/>
            <person name="Larke N."/>
            <person name="Lord A."/>
            <person name="Maser P."/>
            <person name="McKellar S."/>
            <person name="Mooney P."/>
            <person name="Morton F."/>
            <person name="Nene V."/>
            <person name="O'Neil S."/>
            <person name="Price C."/>
            <person name="Quail M.A."/>
            <person name="Rabbinowitsch E."/>
            <person name="Rawlings N.D."/>
            <person name="Rutter S."/>
            <person name="Saunders D."/>
            <person name="Seeger K."/>
            <person name="Shah T."/>
            <person name="Squares R."/>
            <person name="Squares S."/>
            <person name="Tivey A."/>
            <person name="Walker A.R."/>
            <person name="Woodward J."/>
            <person name="Dobbelaere D.A.E."/>
            <person name="Langsley G."/>
            <person name="Rajandream M.A."/>
            <person name="McKeever D."/>
            <person name="Shiels B."/>
            <person name="Tait A."/>
            <person name="Barrell B.G."/>
            <person name="Hall N."/>
        </authorList>
    </citation>
    <scope>NUCLEOTIDE SEQUENCE [LARGE SCALE GENOMIC DNA]</scope>
    <source>
        <strain evidence="8">Ankara</strain>
    </source>
</reference>
<keyword evidence="4" id="KW-0647">Proteasome</keyword>
<evidence type="ECO:0000256" key="5">
    <source>
        <dbReference type="ARBA" id="ARBA00023242"/>
    </source>
</evidence>
<dbReference type="KEGG" id="tan:TA12640"/>
<name>Q4UE44_THEAN</name>
<evidence type="ECO:0000256" key="4">
    <source>
        <dbReference type="ARBA" id="ARBA00022942"/>
    </source>
</evidence>
<keyword evidence="8" id="KW-1185">Reference proteome</keyword>
<dbReference type="Proteomes" id="UP000001950">
    <property type="component" value="Chromosome 2"/>
</dbReference>
<dbReference type="VEuPathDB" id="PiroplasmaDB:TA12640"/>
<comment type="subcellular location">
    <subcellularLocation>
        <location evidence="2">Cytoplasm</location>
    </subcellularLocation>
    <subcellularLocation>
        <location evidence="1">Nucleus</location>
    </subcellularLocation>
</comment>
<evidence type="ECO:0000256" key="1">
    <source>
        <dbReference type="ARBA" id="ARBA00004123"/>
    </source>
</evidence>
<evidence type="ECO:0000313" key="8">
    <source>
        <dbReference type="Proteomes" id="UP000001950"/>
    </source>
</evidence>
<dbReference type="PANTHER" id="PTHR12225">
    <property type="entry name" value="ADHESION REGULATING MOLECULE 1 110 KDA CELL MEMBRANE GLYCOPROTEIN"/>
    <property type="match status" value="1"/>
</dbReference>
<evidence type="ECO:0000256" key="3">
    <source>
        <dbReference type="ARBA" id="ARBA00022490"/>
    </source>
</evidence>
<dbReference type="GO" id="GO:0005634">
    <property type="term" value="C:nucleus"/>
    <property type="evidence" value="ECO:0007669"/>
    <property type="project" value="UniProtKB-SubCell"/>
</dbReference>
<evidence type="ECO:0000256" key="2">
    <source>
        <dbReference type="ARBA" id="ARBA00004496"/>
    </source>
</evidence>
<dbReference type="InParanoid" id="Q4UE44"/>
<dbReference type="PROSITE" id="PS51917">
    <property type="entry name" value="PRU"/>
    <property type="match status" value="1"/>
</dbReference>
<proteinExistence type="predicted"/>
<feature type="domain" description="Pru" evidence="6">
    <location>
        <begin position="3"/>
        <end position="115"/>
    </location>
</feature>
<dbReference type="OrthoDB" id="7777654at2759"/>
<protein>
    <submittedName>
        <fullName evidence="7">Adhesion regulation modulator (ARM) protein, putative</fullName>
    </submittedName>
</protein>
<dbReference type="GeneID" id="3862269"/>
<dbReference type="InterPro" id="IPR038633">
    <property type="entry name" value="Rpn13/ADRM1_Pru_sf"/>
</dbReference>
<dbReference type="GO" id="GO:0061133">
    <property type="term" value="F:endopeptidase activator activity"/>
    <property type="evidence" value="ECO:0007669"/>
    <property type="project" value="TreeGrafter"/>
</dbReference>
<gene>
    <name evidence="7" type="ORF">TA12640</name>
</gene>
<evidence type="ECO:0000313" key="7">
    <source>
        <dbReference type="EMBL" id="CAI74645.1"/>
    </source>
</evidence>
<dbReference type="eggNOG" id="KOG3037">
    <property type="taxonomic scope" value="Eukaryota"/>
</dbReference>
<dbReference type="STRING" id="5874.Q4UE44"/>
<keyword evidence="3" id="KW-0963">Cytoplasm</keyword>
<evidence type="ECO:0000259" key="6">
    <source>
        <dbReference type="PROSITE" id="PS51917"/>
    </source>
</evidence>
<sequence length="124" mass="14150">MTGDKGVICQIRAGKCILNDKLLSPDLRKGSLRLFKGDDDLLSVQWVTRDDSNVEDALYIFDDAYLEKVPECTTGEVYALKFTTNNHRSFYWMQETNVTTIKVIWILITAFRPSWTHLTGTLGT</sequence>
<dbReference type="RefSeq" id="XP_952377.1">
    <property type="nucleotide sequence ID" value="XM_947284.1"/>
</dbReference>
<dbReference type="Pfam" id="PF04683">
    <property type="entry name" value="Rpn13_ADRM1_Pru"/>
    <property type="match status" value="1"/>
</dbReference>
<dbReference type="PANTHER" id="PTHR12225:SF0">
    <property type="entry name" value="PROTEASOMAL UBIQUITIN RECEPTOR ADRM1"/>
    <property type="match status" value="1"/>
</dbReference>